<feature type="transmembrane region" description="Helical" evidence="1">
    <location>
        <begin position="53"/>
        <end position="75"/>
    </location>
</feature>
<dbReference type="Proteomes" id="UP000297299">
    <property type="component" value="Unassembled WGS sequence"/>
</dbReference>
<dbReference type="EMBL" id="PHWZ01000299">
    <property type="protein sequence ID" value="TEY47967.1"/>
    <property type="molecule type" value="Genomic_DNA"/>
</dbReference>
<dbReference type="OrthoDB" id="3560301at2759"/>
<evidence type="ECO:0000313" key="3">
    <source>
        <dbReference type="Proteomes" id="UP000297299"/>
    </source>
</evidence>
<dbReference type="AlphaFoldDB" id="A0A4Y8CX44"/>
<proteinExistence type="predicted"/>
<keyword evidence="1" id="KW-0812">Transmembrane</keyword>
<comment type="caution">
    <text evidence="2">The sequence shown here is derived from an EMBL/GenBank/DDBJ whole genome shotgun (WGS) entry which is preliminary data.</text>
</comment>
<keyword evidence="1" id="KW-1133">Transmembrane helix</keyword>
<evidence type="ECO:0000256" key="1">
    <source>
        <dbReference type="SAM" id="Phobius"/>
    </source>
</evidence>
<keyword evidence="3" id="KW-1185">Reference proteome</keyword>
<reference evidence="2 3" key="1">
    <citation type="submission" date="2017-11" db="EMBL/GenBank/DDBJ databases">
        <title>Comparative genomics of Botrytis spp.</title>
        <authorList>
            <person name="Valero-Jimenez C.A."/>
            <person name="Tapia P."/>
            <person name="Veloso J."/>
            <person name="Silva-Moreno E."/>
            <person name="Staats M."/>
            <person name="Valdes J.H."/>
            <person name="Van Kan J.A.L."/>
        </authorList>
    </citation>
    <scope>NUCLEOTIDE SEQUENCE [LARGE SCALE GENOMIC DNA]</scope>
    <source>
        <strain evidence="2 3">MUCL2830</strain>
    </source>
</reference>
<keyword evidence="1" id="KW-0472">Membrane</keyword>
<name>A0A4Y8CX44_9HELO</name>
<organism evidence="2 3">
    <name type="scientific">Botryotinia calthae</name>
    <dbReference type="NCBI Taxonomy" id="38488"/>
    <lineage>
        <taxon>Eukaryota</taxon>
        <taxon>Fungi</taxon>
        <taxon>Dikarya</taxon>
        <taxon>Ascomycota</taxon>
        <taxon>Pezizomycotina</taxon>
        <taxon>Leotiomycetes</taxon>
        <taxon>Helotiales</taxon>
        <taxon>Sclerotiniaceae</taxon>
        <taxon>Botryotinia</taxon>
    </lineage>
</organism>
<sequence>MNLTSSSHAASLNHIPPSFINSSASLPTTMTSIQNSTCEDGTLCYITQPEQVYIRPVVFASLIVFTIYTLLSLFFHRFELLKSREEVNRLKIDRLDFRLKQLRLHERKVRKTLWEDCFQEDASELVQVRDLKHMMDIPEDIAIYEYGYDHAKGEVYEILRRRFMERYEVDPSQIEKDSKGMFGPVPTYRQGNTNLLVDSLIPEIYINMEY</sequence>
<accession>A0A4Y8CX44</accession>
<evidence type="ECO:0000313" key="2">
    <source>
        <dbReference type="EMBL" id="TEY47967.1"/>
    </source>
</evidence>
<gene>
    <name evidence="2" type="ORF">BOTCAL_0300g00010</name>
</gene>
<protein>
    <submittedName>
        <fullName evidence="2">Uncharacterized protein</fullName>
    </submittedName>
</protein>